<gene>
    <name evidence="1" type="ORF">GCM10007043_08750</name>
</gene>
<organism evidence="1 2">
    <name type="scientific">Calditerricola satsumensis</name>
    <dbReference type="NCBI Taxonomy" id="373054"/>
    <lineage>
        <taxon>Bacteria</taxon>
        <taxon>Bacillati</taxon>
        <taxon>Bacillota</taxon>
        <taxon>Bacilli</taxon>
        <taxon>Bacillales</taxon>
        <taxon>Bacillaceae</taxon>
        <taxon>Calditerricola</taxon>
    </lineage>
</organism>
<reference evidence="1" key="2">
    <citation type="submission" date="2020-09" db="EMBL/GenBank/DDBJ databases">
        <authorList>
            <person name="Sun Q."/>
            <person name="Ohkuma M."/>
        </authorList>
    </citation>
    <scope>NUCLEOTIDE SEQUENCE</scope>
    <source>
        <strain evidence="1">JCM 14719</strain>
    </source>
</reference>
<comment type="caution">
    <text evidence="1">The sequence shown here is derived from an EMBL/GenBank/DDBJ whole genome shotgun (WGS) entry which is preliminary data.</text>
</comment>
<keyword evidence="2" id="KW-1185">Reference proteome</keyword>
<reference evidence="1" key="1">
    <citation type="journal article" date="2014" name="Int. J. Syst. Evol. Microbiol.">
        <title>Complete genome sequence of Corynebacterium casei LMG S-19264T (=DSM 44701T), isolated from a smear-ripened cheese.</title>
        <authorList>
            <consortium name="US DOE Joint Genome Institute (JGI-PGF)"/>
            <person name="Walter F."/>
            <person name="Albersmeier A."/>
            <person name="Kalinowski J."/>
            <person name="Ruckert C."/>
        </authorList>
    </citation>
    <scope>NUCLEOTIDE SEQUENCE</scope>
    <source>
        <strain evidence="1">JCM 14719</strain>
    </source>
</reference>
<dbReference type="EMBL" id="BMOF01000012">
    <property type="protein sequence ID" value="GGJ97163.1"/>
    <property type="molecule type" value="Genomic_DNA"/>
</dbReference>
<evidence type="ECO:0000313" key="1">
    <source>
        <dbReference type="EMBL" id="GGJ97163.1"/>
    </source>
</evidence>
<proteinExistence type="predicted"/>
<dbReference type="Proteomes" id="UP000637720">
    <property type="component" value="Unassembled WGS sequence"/>
</dbReference>
<sequence>MPTVGERTILAAFRTEDDARTAARRLRDLGIEAVDIERVHLYPEEGAADRLTNPLTGRIQSLANLTLGAADPNPDAAVLLAADASASGMADGNPFELGRDIVLTAVVPAERAAEAERIVREAGGRL</sequence>
<accession>A0A8J3FBQ9</accession>
<dbReference type="AlphaFoldDB" id="A0A8J3FBQ9"/>
<name>A0A8J3FBQ9_9BACI</name>
<evidence type="ECO:0000313" key="2">
    <source>
        <dbReference type="Proteomes" id="UP000637720"/>
    </source>
</evidence>
<protein>
    <submittedName>
        <fullName evidence="1">Uncharacterized protein</fullName>
    </submittedName>
</protein>